<dbReference type="InterPro" id="IPR031167">
    <property type="entry name" value="G_OBG"/>
</dbReference>
<evidence type="ECO:0000259" key="7">
    <source>
        <dbReference type="PROSITE" id="PS51710"/>
    </source>
</evidence>
<evidence type="ECO:0000256" key="3">
    <source>
        <dbReference type="ARBA" id="ARBA00022741"/>
    </source>
</evidence>
<evidence type="ECO:0000256" key="5">
    <source>
        <dbReference type="ARBA" id="ARBA00023242"/>
    </source>
</evidence>
<evidence type="ECO:0000256" key="2">
    <source>
        <dbReference type="ARBA" id="ARBA00022517"/>
    </source>
</evidence>
<keyword evidence="9" id="KW-1185">Reference proteome</keyword>
<dbReference type="SUPFAM" id="SSF52540">
    <property type="entry name" value="P-loop containing nucleoside triphosphate hydrolases"/>
    <property type="match status" value="1"/>
</dbReference>
<dbReference type="InterPro" id="IPR012973">
    <property type="entry name" value="NOG_C"/>
</dbReference>
<dbReference type="Pfam" id="PF06858">
    <property type="entry name" value="NOG1"/>
    <property type="match status" value="1"/>
</dbReference>
<evidence type="ECO:0000256" key="6">
    <source>
        <dbReference type="SAM" id="MobiDB-lite"/>
    </source>
</evidence>
<dbReference type="Pfam" id="PF08155">
    <property type="entry name" value="NOGCT"/>
    <property type="match status" value="1"/>
</dbReference>
<dbReference type="InterPro" id="IPR041623">
    <property type="entry name" value="NOG1_N"/>
</dbReference>
<protein>
    <submittedName>
        <fullName evidence="8">Nucleolar gtp-binding protein 1</fullName>
    </submittedName>
</protein>
<dbReference type="PANTHER" id="PTHR45759">
    <property type="entry name" value="NUCLEOLAR GTP-BINDING PROTEIN 1"/>
    <property type="match status" value="1"/>
</dbReference>
<dbReference type="NCBIfam" id="TIGR00231">
    <property type="entry name" value="small_GTP"/>
    <property type="match status" value="1"/>
</dbReference>
<organism evidence="8 9">
    <name type="scientific">Vairimorpha ceranae</name>
    <dbReference type="NCBI Taxonomy" id="40302"/>
    <lineage>
        <taxon>Eukaryota</taxon>
        <taxon>Fungi</taxon>
        <taxon>Fungi incertae sedis</taxon>
        <taxon>Microsporidia</taxon>
        <taxon>Nosematidae</taxon>
        <taxon>Vairimorpha</taxon>
    </lineage>
</organism>
<dbReference type="PRINTS" id="PR00326">
    <property type="entry name" value="GTP1OBG"/>
</dbReference>
<dbReference type="EMBL" id="JPQZ01000012">
    <property type="protein sequence ID" value="KKO75765.1"/>
    <property type="molecule type" value="Genomic_DNA"/>
</dbReference>
<gene>
    <name evidence="8" type="ORF">AAJ76_120007082</name>
</gene>
<dbReference type="Proteomes" id="UP000034350">
    <property type="component" value="Unassembled WGS sequence"/>
</dbReference>
<dbReference type="InterPro" id="IPR006073">
    <property type="entry name" value="GTP-bd"/>
</dbReference>
<dbReference type="OrthoDB" id="415015at2759"/>
<keyword evidence="5" id="KW-0539">Nucleus</keyword>
<feature type="compositionally biased region" description="Basic residues" evidence="6">
    <location>
        <begin position="521"/>
        <end position="536"/>
    </location>
</feature>
<keyword evidence="2" id="KW-0690">Ribosome biogenesis</keyword>
<reference evidence="8 9" key="1">
    <citation type="journal article" date="2015" name="Environ. Microbiol.">
        <title>Genome analyses suggest the presence of polyploidy and recent human-driven expansions in eight global populations of the honeybee pathogen Nosema ceranae.</title>
        <authorList>
            <person name="Pelin A."/>
            <person name="Selman M."/>
            <person name="Aris-Brosou S."/>
            <person name="Farinelli L."/>
            <person name="Corradi N."/>
        </authorList>
    </citation>
    <scope>NUCLEOTIDE SEQUENCE [LARGE SCALE GENOMIC DNA]</scope>
    <source>
        <strain evidence="8 9">PA08 1199</strain>
    </source>
</reference>
<dbReference type="OMA" id="ILEHDEW"/>
<dbReference type="RefSeq" id="XP_024331507.1">
    <property type="nucleotide sequence ID" value="XM_024473882.1"/>
</dbReference>
<accession>A0A0F9WGA5</accession>
<keyword evidence="4" id="KW-0342">GTP-binding</keyword>
<dbReference type="Gene3D" id="3.40.50.300">
    <property type="entry name" value="P-loop containing nucleotide triphosphate hydrolases"/>
    <property type="match status" value="1"/>
</dbReference>
<feature type="domain" description="OBG-type G" evidence="7">
    <location>
        <begin position="168"/>
        <end position="338"/>
    </location>
</feature>
<proteinExistence type="predicted"/>
<dbReference type="AlphaFoldDB" id="A0A0F9WGA5"/>
<dbReference type="InterPro" id="IPR010674">
    <property type="entry name" value="NOG1_Rossman_fold_dom"/>
</dbReference>
<dbReference type="Pfam" id="PF17835">
    <property type="entry name" value="NOG1_N"/>
    <property type="match status" value="1"/>
</dbReference>
<comment type="caution">
    <text evidence="8">The sequence shown here is derived from an EMBL/GenBank/DDBJ whole genome shotgun (WGS) entry which is preliminary data.</text>
</comment>
<dbReference type="VEuPathDB" id="MicrosporidiaDB:NCER_101421"/>
<name>A0A0F9WGA5_9MICR</name>
<feature type="region of interest" description="Disordered" evidence="6">
    <location>
        <begin position="496"/>
        <end position="536"/>
    </location>
</feature>
<dbReference type="VEuPathDB" id="MicrosporidiaDB:AAJ76_120007082"/>
<evidence type="ECO:0000313" key="8">
    <source>
        <dbReference type="EMBL" id="KKO75765.1"/>
    </source>
</evidence>
<dbReference type="VEuPathDB" id="MicrosporidiaDB:G9O61_00g009240"/>
<dbReference type="InterPro" id="IPR027417">
    <property type="entry name" value="P-loop_NTPase"/>
</dbReference>
<dbReference type="GeneID" id="36318780"/>
<evidence type="ECO:0000256" key="4">
    <source>
        <dbReference type="ARBA" id="ARBA00023134"/>
    </source>
</evidence>
<feature type="compositionally biased region" description="Basic and acidic residues" evidence="6">
    <location>
        <begin position="496"/>
        <end position="520"/>
    </location>
</feature>
<evidence type="ECO:0000256" key="1">
    <source>
        <dbReference type="ARBA" id="ARBA00004604"/>
    </source>
</evidence>
<dbReference type="Gene3D" id="1.20.120.1190">
    <property type="match status" value="1"/>
</dbReference>
<dbReference type="GO" id="GO:0005730">
    <property type="term" value="C:nucleolus"/>
    <property type="evidence" value="ECO:0007669"/>
    <property type="project" value="UniProtKB-SubCell"/>
</dbReference>
<evidence type="ECO:0000313" key="9">
    <source>
        <dbReference type="Proteomes" id="UP000034350"/>
    </source>
</evidence>
<comment type="subcellular location">
    <subcellularLocation>
        <location evidence="1">Nucleus</location>
        <location evidence="1">Nucleolus</location>
    </subcellularLocation>
</comment>
<dbReference type="GO" id="GO:0005525">
    <property type="term" value="F:GTP binding"/>
    <property type="evidence" value="ECO:0007669"/>
    <property type="project" value="UniProtKB-KW"/>
</dbReference>
<dbReference type="InterPro" id="IPR005225">
    <property type="entry name" value="Small_GTP-bd"/>
</dbReference>
<dbReference type="PROSITE" id="PS51710">
    <property type="entry name" value="G_OBG"/>
    <property type="match status" value="1"/>
</dbReference>
<keyword evidence="3" id="KW-0547">Nucleotide-binding</keyword>
<dbReference type="CDD" id="cd01897">
    <property type="entry name" value="NOG"/>
    <property type="match status" value="1"/>
</dbReference>
<sequence length="536" mass="63476">MKMNFSYITPVPQNTALIDIALSKTQRRSPTVVHPQYSIVRIRKFYMHKVKKAGEEFKMRLETITSEFPRLEDIHPFYADLINVLYDRDHYKLALGHVSSTKKVIEGIVKEFVKLLKYGDTLYRCKQLKRAALGRMASSCKKLDKTLKYLEEVRMHLGRLPSIDPNSRSLLICGFPNVGKSSFINKISRAEVEVQPYAFTTKSLYVGHFDYNYLNWQVIDTPGILDHELEDRNTIEMLSITALAHIKAVVLYFFDLSGNCGHTIEGQISLFKTLSPLLDSKIVIVLSKCDLQKLEEVDDMKDRELLNIFLEDRVYIEISTKDEYNVEKAKKLACDILLEERVGRKIENERIKEYINRITMLKSKYKKEKEPSFDIKRTIEEIGNEQERYFVKDEYKYDIIPEIMNGKNFCDFIDEDIVRKLNEIEDEEDKMFAVYSKNYDILTKDQREDMKKIYDKIEEKKIERELRKTNKVPKQKKINRRETQIVKVNRRDRIPVHLANDKKPDRSKEKSRFDTKGHYERKPKHFYRFKGKNNRR</sequence>
<dbReference type="GO" id="GO:0042254">
    <property type="term" value="P:ribosome biogenesis"/>
    <property type="evidence" value="ECO:0007669"/>
    <property type="project" value="UniProtKB-KW"/>
</dbReference>